<dbReference type="Pfam" id="PF05037">
    <property type="entry name" value="DUF669"/>
    <property type="match status" value="1"/>
</dbReference>
<dbReference type="EMBL" id="QGHT01000096">
    <property type="protein sequence ID" value="PWT39295.1"/>
    <property type="molecule type" value="Genomic_DNA"/>
</dbReference>
<feature type="compositionally biased region" description="Polar residues" evidence="1">
    <location>
        <begin position="143"/>
        <end position="153"/>
    </location>
</feature>
<protein>
    <recommendedName>
        <fullName evidence="4">DUF669 domain-containing protein</fullName>
    </recommendedName>
</protein>
<evidence type="ECO:0008006" key="4">
    <source>
        <dbReference type="Google" id="ProtNLM"/>
    </source>
</evidence>
<organism evidence="2 3">
    <name type="scientific">Limosilactobacillus reuteri</name>
    <name type="common">Lactobacillus reuteri</name>
    <dbReference type="NCBI Taxonomy" id="1598"/>
    <lineage>
        <taxon>Bacteria</taxon>
        <taxon>Bacillati</taxon>
        <taxon>Bacillota</taxon>
        <taxon>Bacilli</taxon>
        <taxon>Lactobacillales</taxon>
        <taxon>Lactobacillaceae</taxon>
        <taxon>Limosilactobacillus</taxon>
    </lineage>
</organism>
<dbReference type="RefSeq" id="WP_109883593.1">
    <property type="nucleotide sequence ID" value="NZ_QGHR01000004.1"/>
</dbReference>
<reference evidence="2 3" key="1">
    <citation type="journal article" date="2018" name="Front. Microbiol.">
        <title>Comparative Genomics of the Herbivore Gut Symbiont Lactobacillus reuteri Reveals Genetic Diversity and Lifestyle Adaptation.</title>
        <authorList>
            <person name="Zhao J."/>
        </authorList>
    </citation>
    <scope>NUCLEOTIDE SEQUENCE [LARGE SCALE GENOMIC DNA]</scope>
    <source>
        <strain evidence="2 3">LR10</strain>
    </source>
</reference>
<name>A0A855XDD9_LIMRT</name>
<proteinExistence type="predicted"/>
<accession>A0A855XDD9</accession>
<feature type="region of interest" description="Disordered" evidence="1">
    <location>
        <begin position="142"/>
        <end position="194"/>
    </location>
</feature>
<sequence>MNNNQPVLFTTNHNNVFGSQVPDEAGIYNVVVSPESIAKNSNNGNPMASMDYVVMDGTQKGKHIYDRLVWTNTSQENHDLSIKRFNTVMMAAGFQDGIDIHTIPEFVQKMLRQRLAVETEWQKSDYNGNTYLVVTHYRMLQAGGSQPNGQKRPQNNSNQTNNGFNTANQANNKQPFNNNNNGAPIDIDNDQLPF</sequence>
<evidence type="ECO:0000313" key="3">
    <source>
        <dbReference type="Proteomes" id="UP000245980"/>
    </source>
</evidence>
<feature type="compositionally biased region" description="Low complexity" evidence="1">
    <location>
        <begin position="154"/>
        <end position="186"/>
    </location>
</feature>
<dbReference type="AlphaFoldDB" id="A0A855XDD9"/>
<comment type="caution">
    <text evidence="2">The sequence shown here is derived from an EMBL/GenBank/DDBJ whole genome shotgun (WGS) entry which is preliminary data.</text>
</comment>
<evidence type="ECO:0000256" key="1">
    <source>
        <dbReference type="SAM" id="MobiDB-lite"/>
    </source>
</evidence>
<dbReference type="InterPro" id="IPR007731">
    <property type="entry name" value="DUF669"/>
</dbReference>
<dbReference type="Proteomes" id="UP000245980">
    <property type="component" value="Unassembled WGS sequence"/>
</dbReference>
<gene>
    <name evidence="2" type="ORF">DKZ22_11405</name>
</gene>
<evidence type="ECO:0000313" key="2">
    <source>
        <dbReference type="EMBL" id="PWT39295.1"/>
    </source>
</evidence>